<dbReference type="Proteomes" id="UP000003692">
    <property type="component" value="Unassembled WGS sequence"/>
</dbReference>
<comment type="caution">
    <text evidence="1">The sequence shown here is derived from an EMBL/GenBank/DDBJ whole genome shotgun (WGS) entry which is preliminary data.</text>
</comment>
<protein>
    <submittedName>
        <fullName evidence="1">Uncharacterized protein</fullName>
    </submittedName>
</protein>
<organism evidence="1 2">
    <name type="scientific">Edwardsiella tarda ATCC 23685</name>
    <dbReference type="NCBI Taxonomy" id="500638"/>
    <lineage>
        <taxon>Bacteria</taxon>
        <taxon>Pseudomonadati</taxon>
        <taxon>Pseudomonadota</taxon>
        <taxon>Gammaproteobacteria</taxon>
        <taxon>Enterobacterales</taxon>
        <taxon>Hafniaceae</taxon>
        <taxon>Edwardsiella</taxon>
    </lineage>
</organism>
<sequence>MSTPERSPICVDYLRSCIMPSYWPSLYFFAKDYIPCRKGSDLTNVARLTMMRGSTS</sequence>
<reference evidence="1 2" key="1">
    <citation type="submission" date="2010-02" db="EMBL/GenBank/DDBJ databases">
        <authorList>
            <person name="Weinstock G."/>
            <person name="Sodergren E."/>
            <person name="Clifton S."/>
            <person name="Fulton L."/>
            <person name="Fulton B."/>
            <person name="Courtney L."/>
            <person name="Fronick C."/>
            <person name="Harrison M."/>
            <person name="Strong C."/>
            <person name="Farmer C."/>
            <person name="Delahaunty K."/>
            <person name="Markovic C."/>
            <person name="Hall O."/>
            <person name="Minx P."/>
            <person name="Tomlinson C."/>
            <person name="Mitreva M."/>
            <person name="Nelson J."/>
            <person name="Hou S."/>
            <person name="Wollam A."/>
            <person name="Pepin K.H."/>
            <person name="Johnson M."/>
            <person name="Bhonagiri V."/>
            <person name="Zhang X."/>
            <person name="Suruliraj S."/>
            <person name="Warren W."/>
            <person name="Chinwalla A."/>
            <person name="Mardis E.R."/>
            <person name="Wilson R.K."/>
        </authorList>
    </citation>
    <scope>NUCLEOTIDE SEQUENCE [LARGE SCALE GENOMIC DNA]</scope>
    <source>
        <strain evidence="1 2">ATCC 23685</strain>
    </source>
</reference>
<dbReference type="AlphaFoldDB" id="D4F4M9"/>
<dbReference type="HOGENOM" id="CLU_3006944_0_0_6"/>
<name>D4F4M9_EDWTA</name>
<evidence type="ECO:0000313" key="2">
    <source>
        <dbReference type="Proteomes" id="UP000003692"/>
    </source>
</evidence>
<gene>
    <name evidence="1" type="ORF">EDWATA_01702</name>
</gene>
<evidence type="ECO:0000313" key="1">
    <source>
        <dbReference type="EMBL" id="EFE23274.1"/>
    </source>
</evidence>
<accession>D4F4M9</accession>
<dbReference type="EMBL" id="ADGK01000104">
    <property type="protein sequence ID" value="EFE23274.1"/>
    <property type="molecule type" value="Genomic_DNA"/>
</dbReference>
<proteinExistence type="predicted"/>